<feature type="transmembrane region" description="Helical" evidence="1">
    <location>
        <begin position="6"/>
        <end position="23"/>
    </location>
</feature>
<keyword evidence="1" id="KW-1133">Transmembrane helix</keyword>
<proteinExistence type="predicted"/>
<evidence type="ECO:0000313" key="2">
    <source>
        <dbReference type="EMBL" id="EJW73893.1"/>
    </source>
</evidence>
<keyword evidence="1" id="KW-0472">Membrane</keyword>
<accession>J9DW26</accession>
<comment type="caution">
    <text evidence="2">The sequence shown here is derived from an EMBL/GenBank/DDBJ whole genome shotgun (WGS) entry which is preliminary data.</text>
</comment>
<evidence type="ECO:0000256" key="1">
    <source>
        <dbReference type="SAM" id="Phobius"/>
    </source>
</evidence>
<protein>
    <submittedName>
        <fullName evidence="2">Uncharacterized protein</fullName>
    </submittedName>
</protein>
<reference evidence="3" key="1">
    <citation type="submission" date="2012-08" db="EMBL/GenBank/DDBJ databases">
        <title>The Genome Sequence of Wuchereria bancrofti.</title>
        <authorList>
            <person name="Nutman T.B."/>
            <person name="Fink D.L."/>
            <person name="Russ C."/>
            <person name="Young S."/>
            <person name="Zeng Q."/>
            <person name="Koehrsen M."/>
            <person name="Alvarado L."/>
            <person name="Berlin A."/>
            <person name="Chapman S.B."/>
            <person name="Chen Z."/>
            <person name="Freedman E."/>
            <person name="Gellesch M."/>
            <person name="Goldberg J."/>
            <person name="Griggs A."/>
            <person name="Gujja S."/>
            <person name="Heilman E.R."/>
            <person name="Heiman D."/>
            <person name="Hepburn T."/>
            <person name="Howarth C."/>
            <person name="Jen D."/>
            <person name="Larson L."/>
            <person name="Lewis B."/>
            <person name="Mehta T."/>
            <person name="Park D."/>
            <person name="Pearson M."/>
            <person name="Roberts A."/>
            <person name="Saif S."/>
            <person name="Shea T."/>
            <person name="Shenoy N."/>
            <person name="Sisk P."/>
            <person name="Stolte C."/>
            <person name="Sykes S."/>
            <person name="Walk T."/>
            <person name="White J."/>
            <person name="Yandava C."/>
            <person name="Haas B."/>
            <person name="Henn M.R."/>
            <person name="Nusbaum C."/>
            <person name="Birren B."/>
        </authorList>
    </citation>
    <scope>NUCLEOTIDE SEQUENCE [LARGE SCALE GENOMIC DNA]</scope>
    <source>
        <strain evidence="3">NA</strain>
    </source>
</reference>
<dbReference type="Proteomes" id="UP000004810">
    <property type="component" value="Unassembled WGS sequence"/>
</dbReference>
<feature type="non-terminal residue" evidence="2">
    <location>
        <position position="1"/>
    </location>
</feature>
<dbReference type="EMBL" id="ADBV01013223">
    <property type="protein sequence ID" value="EJW73893.1"/>
    <property type="molecule type" value="Genomic_DNA"/>
</dbReference>
<sequence length="80" mass="9123">KFIASVWATFITVALLIAYYYFAITGMQAMDANVDGKMLLPPDSQSDVPTIVYKQIKRDQPTLFERMKQNITSLCKCKKL</sequence>
<dbReference type="AlphaFoldDB" id="J9DW26"/>
<keyword evidence="1" id="KW-0812">Transmembrane</keyword>
<gene>
    <name evidence="2" type="ORF">WUBG_15200</name>
</gene>
<organism evidence="2 3">
    <name type="scientific">Wuchereria bancrofti</name>
    <dbReference type="NCBI Taxonomy" id="6293"/>
    <lineage>
        <taxon>Eukaryota</taxon>
        <taxon>Metazoa</taxon>
        <taxon>Ecdysozoa</taxon>
        <taxon>Nematoda</taxon>
        <taxon>Chromadorea</taxon>
        <taxon>Rhabditida</taxon>
        <taxon>Spirurina</taxon>
        <taxon>Spiruromorpha</taxon>
        <taxon>Filarioidea</taxon>
        <taxon>Onchocercidae</taxon>
        <taxon>Wuchereria</taxon>
    </lineage>
</organism>
<name>J9DW26_WUCBA</name>
<evidence type="ECO:0000313" key="3">
    <source>
        <dbReference type="Proteomes" id="UP000004810"/>
    </source>
</evidence>